<dbReference type="SUPFAM" id="SSF53474">
    <property type="entry name" value="alpha/beta-Hydrolases"/>
    <property type="match status" value="1"/>
</dbReference>
<evidence type="ECO:0000259" key="4">
    <source>
        <dbReference type="Pfam" id="PF00561"/>
    </source>
</evidence>
<feature type="transmembrane region" description="Helical" evidence="3">
    <location>
        <begin position="25"/>
        <end position="44"/>
    </location>
</feature>
<dbReference type="Pfam" id="PF00561">
    <property type="entry name" value="Abhydrolase_1"/>
    <property type="match status" value="1"/>
</dbReference>
<dbReference type="PANTHER" id="PTHR43248:SF25">
    <property type="entry name" value="AB HYDROLASE-1 DOMAIN-CONTAINING PROTEIN-RELATED"/>
    <property type="match status" value="1"/>
</dbReference>
<name>A0A420Y3D8_9PEZI</name>
<evidence type="ECO:0000256" key="2">
    <source>
        <dbReference type="ARBA" id="ARBA00022801"/>
    </source>
</evidence>
<keyword evidence="3" id="KW-0812">Transmembrane</keyword>
<keyword evidence="3" id="KW-1133">Transmembrane helix</keyword>
<dbReference type="Proteomes" id="UP000275385">
    <property type="component" value="Unassembled WGS sequence"/>
</dbReference>
<organism evidence="6 7">
    <name type="scientific">Coniochaeta pulveracea</name>
    <dbReference type="NCBI Taxonomy" id="177199"/>
    <lineage>
        <taxon>Eukaryota</taxon>
        <taxon>Fungi</taxon>
        <taxon>Dikarya</taxon>
        <taxon>Ascomycota</taxon>
        <taxon>Pezizomycotina</taxon>
        <taxon>Sordariomycetes</taxon>
        <taxon>Sordariomycetidae</taxon>
        <taxon>Coniochaetales</taxon>
        <taxon>Coniochaetaceae</taxon>
        <taxon>Coniochaeta</taxon>
    </lineage>
</organism>
<comment type="similarity">
    <text evidence="1">Belongs to the peptidase S33 family.</text>
</comment>
<evidence type="ECO:0000256" key="3">
    <source>
        <dbReference type="SAM" id="Phobius"/>
    </source>
</evidence>
<accession>A0A420Y3D8</accession>
<keyword evidence="7" id="KW-1185">Reference proteome</keyword>
<dbReference type="STRING" id="177199.A0A420Y3D8"/>
<sequence>MMEKLGHVGVTAAVTQSHQRPKRHLFGVVSVALAFAVVILWNHVRLPGYNGSRHDNQSTSHDNEKFTNWELIKPSEDLDWVPCFRGDYVEQFYCSRLTVPLDYNRPLHTSKSNPKVHIALVLLPGRNHSETGTWSESPMLINPGGPGGEGTRMVLSRGKAIQTIAGSDRDVIGFDPRGIGATTPHADCFTKDGQGDVGSLLRRDLWQMGSLAVGLANTSSTATETIVLRGRGLTKLCSTQDEEDSILRYAGTPNVAQDMLSIVEAWDRWSSKENSWPLKVGSLLELRERGEETTELSTRGKLVYWGFSYGTVLGATFATMFPDKVGRMLLDGVVDSDQWFLENYWSGSSEDADKVIDHFLLHCHQIQDVCALYRPGDKLEDINARYDSVFKSLAEKSRVYAIPGYSPFLITYSDLKMLTFIITYVPSKFPVLALIIDALYREVDMATLLPPVDLAPVCGMDPRDLLYPSEGQISVMCSDQRGPPLNESKPALDDLLRRMTKISSFGPVLFGIEANCAGWDIKQIDPPSFKWDDLPLTEKGPVNTSFPILFVSNSRDPVTPLSAGLRQVRKFVDAGFIEQTSEGHCSISSVSFCTLSKIQDYFRNGVVPDKPVFDNPEDGSLKGHWTVCKLEQPNPFTPPEMWPVDVRDAAEIEVMKAGLELQKELASSQLGFPVLQHHGFRTLLQMDEEETVRLLRSYNP</sequence>
<evidence type="ECO:0000313" key="7">
    <source>
        <dbReference type="Proteomes" id="UP000275385"/>
    </source>
</evidence>
<keyword evidence="2" id="KW-0378">Hydrolase</keyword>
<feature type="domain" description="Peptidase S33 tripeptidyl aminopeptidase-like C-terminal" evidence="5">
    <location>
        <begin position="510"/>
        <end position="609"/>
    </location>
</feature>
<reference evidence="6 7" key="1">
    <citation type="submission" date="2018-08" db="EMBL/GenBank/DDBJ databases">
        <title>Draft genome of the lignicolous fungus Coniochaeta pulveracea.</title>
        <authorList>
            <person name="Borstlap C.J."/>
            <person name="De Witt R.N."/>
            <person name="Botha A."/>
            <person name="Volschenk H."/>
        </authorList>
    </citation>
    <scope>NUCLEOTIDE SEQUENCE [LARGE SCALE GENOMIC DNA]</scope>
    <source>
        <strain evidence="6 7">CAB683</strain>
    </source>
</reference>
<evidence type="ECO:0008006" key="8">
    <source>
        <dbReference type="Google" id="ProtNLM"/>
    </source>
</evidence>
<dbReference type="InterPro" id="IPR029058">
    <property type="entry name" value="AB_hydrolase_fold"/>
</dbReference>
<evidence type="ECO:0000256" key="1">
    <source>
        <dbReference type="ARBA" id="ARBA00010088"/>
    </source>
</evidence>
<protein>
    <recommendedName>
        <fullName evidence="8">Peptidase S33 tripeptidyl aminopeptidase-like C-terminal domain-containing protein</fullName>
    </recommendedName>
</protein>
<gene>
    <name evidence="6" type="ORF">DL546_003337</name>
</gene>
<keyword evidence="3" id="KW-0472">Membrane</keyword>
<dbReference type="AlphaFoldDB" id="A0A420Y3D8"/>
<dbReference type="GO" id="GO:0016787">
    <property type="term" value="F:hydrolase activity"/>
    <property type="evidence" value="ECO:0007669"/>
    <property type="project" value="UniProtKB-KW"/>
</dbReference>
<dbReference type="InterPro" id="IPR051601">
    <property type="entry name" value="Serine_prot/Carboxylest_S33"/>
</dbReference>
<dbReference type="PANTHER" id="PTHR43248">
    <property type="entry name" value="2-SUCCINYL-6-HYDROXY-2,4-CYCLOHEXADIENE-1-CARBOXYLATE SYNTHASE"/>
    <property type="match status" value="1"/>
</dbReference>
<dbReference type="OrthoDB" id="425534at2759"/>
<dbReference type="InterPro" id="IPR000073">
    <property type="entry name" value="AB_hydrolase_1"/>
</dbReference>
<feature type="domain" description="AB hydrolase-1" evidence="4">
    <location>
        <begin position="138"/>
        <end position="336"/>
    </location>
</feature>
<evidence type="ECO:0000259" key="5">
    <source>
        <dbReference type="Pfam" id="PF08386"/>
    </source>
</evidence>
<evidence type="ECO:0000313" key="6">
    <source>
        <dbReference type="EMBL" id="RKU42383.1"/>
    </source>
</evidence>
<dbReference type="Gene3D" id="3.40.50.1820">
    <property type="entry name" value="alpha/beta hydrolase"/>
    <property type="match status" value="1"/>
</dbReference>
<dbReference type="Pfam" id="PF08386">
    <property type="entry name" value="Abhydrolase_4"/>
    <property type="match status" value="1"/>
</dbReference>
<dbReference type="InterPro" id="IPR013595">
    <property type="entry name" value="Pept_S33_TAP-like_C"/>
</dbReference>
<proteinExistence type="inferred from homology"/>
<comment type="caution">
    <text evidence="6">The sequence shown here is derived from an EMBL/GenBank/DDBJ whole genome shotgun (WGS) entry which is preliminary data.</text>
</comment>
<dbReference type="EMBL" id="QVQW01000057">
    <property type="protein sequence ID" value="RKU42383.1"/>
    <property type="molecule type" value="Genomic_DNA"/>
</dbReference>